<reference evidence="3 4" key="1">
    <citation type="submission" date="2017-10" db="EMBL/GenBank/DDBJ databases">
        <title>Two draft genome sequences of Pusillimonas sp. strains isolated from a nitrate- and radionuclide-contaminated groundwater in Russia.</title>
        <authorList>
            <person name="Grouzdev D.S."/>
            <person name="Tourova T.P."/>
            <person name="Goeva M.A."/>
            <person name="Babich T.L."/>
            <person name="Sokolova D.S."/>
            <person name="Abdullin R."/>
            <person name="Poltaraus A.B."/>
            <person name="Toshchakov S.V."/>
            <person name="Nazina T.N."/>
        </authorList>
    </citation>
    <scope>NUCLEOTIDE SEQUENCE [LARGE SCALE GENOMIC DNA]</scope>
    <source>
        <strain evidence="3 4">JR1/69-2-13</strain>
    </source>
</reference>
<name>A0A2N4UAG6_9BURK</name>
<keyword evidence="2" id="KW-1277">Toxin-antitoxin system</keyword>
<sequence>MKVEWLPQAINTRNAQLVYIAEDSAQAARTVAVRLRDQVRQLEQFPELGRTGRRRGTRELVISRTSLVVVYQIRPRLARIEILRVLHAAQQWPPAEQV</sequence>
<dbReference type="InterPro" id="IPR007712">
    <property type="entry name" value="RelE/ParE_toxin"/>
</dbReference>
<accession>A0A2N4UAG6</accession>
<keyword evidence="4" id="KW-1185">Reference proteome</keyword>
<evidence type="ECO:0000313" key="4">
    <source>
        <dbReference type="Proteomes" id="UP000234328"/>
    </source>
</evidence>
<comment type="caution">
    <text evidence="3">The sequence shown here is derived from an EMBL/GenBank/DDBJ whole genome shotgun (WGS) entry which is preliminary data.</text>
</comment>
<gene>
    <name evidence="3" type="ORF">CR155_20400</name>
</gene>
<dbReference type="OrthoDB" id="9798046at2"/>
<dbReference type="InterPro" id="IPR051803">
    <property type="entry name" value="TA_system_RelE-like_toxin"/>
</dbReference>
<dbReference type="RefSeq" id="WP_102071891.1">
    <property type="nucleotide sequence ID" value="NZ_PDNV01000023.1"/>
</dbReference>
<dbReference type="Gene3D" id="3.30.2310.20">
    <property type="entry name" value="RelE-like"/>
    <property type="match status" value="1"/>
</dbReference>
<proteinExistence type="inferred from homology"/>
<comment type="similarity">
    <text evidence="1">Belongs to the RelE toxin family.</text>
</comment>
<dbReference type="PANTHER" id="PTHR33755:SF6">
    <property type="entry name" value="PLASMID STABILIZATION SYSTEM PROTEIN"/>
    <property type="match status" value="1"/>
</dbReference>
<dbReference type="InterPro" id="IPR035093">
    <property type="entry name" value="RelE/ParE_toxin_dom_sf"/>
</dbReference>
<dbReference type="Proteomes" id="UP000234328">
    <property type="component" value="Unassembled WGS sequence"/>
</dbReference>
<protein>
    <submittedName>
        <fullName evidence="3">Type II toxin-antitoxin system mRNA interferase toxin, RelE/StbE family</fullName>
    </submittedName>
</protein>
<dbReference type="Pfam" id="PF05016">
    <property type="entry name" value="ParE_toxin"/>
    <property type="match status" value="1"/>
</dbReference>
<organism evidence="3 4">
    <name type="scientific">Pollutimonas nitritireducens</name>
    <dbReference type="NCBI Taxonomy" id="2045209"/>
    <lineage>
        <taxon>Bacteria</taxon>
        <taxon>Pseudomonadati</taxon>
        <taxon>Pseudomonadota</taxon>
        <taxon>Betaproteobacteria</taxon>
        <taxon>Burkholderiales</taxon>
        <taxon>Alcaligenaceae</taxon>
        <taxon>Pollutimonas</taxon>
    </lineage>
</organism>
<evidence type="ECO:0000256" key="2">
    <source>
        <dbReference type="ARBA" id="ARBA00022649"/>
    </source>
</evidence>
<evidence type="ECO:0000256" key="1">
    <source>
        <dbReference type="ARBA" id="ARBA00006226"/>
    </source>
</evidence>
<dbReference type="AlphaFoldDB" id="A0A2N4UAG6"/>
<dbReference type="PANTHER" id="PTHR33755">
    <property type="entry name" value="TOXIN PARE1-RELATED"/>
    <property type="match status" value="1"/>
</dbReference>
<dbReference type="EMBL" id="PDNV01000023">
    <property type="protein sequence ID" value="PLC52010.1"/>
    <property type="molecule type" value="Genomic_DNA"/>
</dbReference>
<evidence type="ECO:0000313" key="3">
    <source>
        <dbReference type="EMBL" id="PLC52010.1"/>
    </source>
</evidence>